<dbReference type="AlphaFoldDB" id="A0AAV4CN70"/>
<comment type="caution">
    <text evidence="1">The sequence shown here is derived from an EMBL/GenBank/DDBJ whole genome shotgun (WGS) entry which is preliminary data.</text>
</comment>
<sequence>MIDSPGQCRSGVTLIDLTSVELSQGQSRSLTCVNPFQASRQISSPVITARLINHSADKRPLPCPIVVYRTPCSICGSGPIS</sequence>
<reference evidence="1 2" key="1">
    <citation type="journal article" date="2021" name="Elife">
        <title>Chloroplast acquisition without the gene transfer in kleptoplastic sea slugs, Plakobranchus ocellatus.</title>
        <authorList>
            <person name="Maeda T."/>
            <person name="Takahashi S."/>
            <person name="Yoshida T."/>
            <person name="Shimamura S."/>
            <person name="Takaki Y."/>
            <person name="Nagai Y."/>
            <person name="Toyoda A."/>
            <person name="Suzuki Y."/>
            <person name="Arimoto A."/>
            <person name="Ishii H."/>
            <person name="Satoh N."/>
            <person name="Nishiyama T."/>
            <person name="Hasebe M."/>
            <person name="Maruyama T."/>
            <person name="Minagawa J."/>
            <person name="Obokata J."/>
            <person name="Shigenobu S."/>
        </authorList>
    </citation>
    <scope>NUCLEOTIDE SEQUENCE [LARGE SCALE GENOMIC DNA]</scope>
</reference>
<gene>
    <name evidence="1" type="ORF">PoB_005960400</name>
</gene>
<proteinExistence type="predicted"/>
<keyword evidence="2" id="KW-1185">Reference proteome</keyword>
<evidence type="ECO:0000313" key="1">
    <source>
        <dbReference type="EMBL" id="GFO33099.1"/>
    </source>
</evidence>
<protein>
    <submittedName>
        <fullName evidence="1">Uncharacterized protein</fullName>
    </submittedName>
</protein>
<accession>A0AAV4CN70</accession>
<dbReference type="EMBL" id="BLXT01006765">
    <property type="protein sequence ID" value="GFO33099.1"/>
    <property type="molecule type" value="Genomic_DNA"/>
</dbReference>
<organism evidence="1 2">
    <name type="scientific">Plakobranchus ocellatus</name>
    <dbReference type="NCBI Taxonomy" id="259542"/>
    <lineage>
        <taxon>Eukaryota</taxon>
        <taxon>Metazoa</taxon>
        <taxon>Spiralia</taxon>
        <taxon>Lophotrochozoa</taxon>
        <taxon>Mollusca</taxon>
        <taxon>Gastropoda</taxon>
        <taxon>Heterobranchia</taxon>
        <taxon>Euthyneura</taxon>
        <taxon>Panpulmonata</taxon>
        <taxon>Sacoglossa</taxon>
        <taxon>Placobranchoidea</taxon>
        <taxon>Plakobranchidae</taxon>
        <taxon>Plakobranchus</taxon>
    </lineage>
</organism>
<dbReference type="Proteomes" id="UP000735302">
    <property type="component" value="Unassembled WGS sequence"/>
</dbReference>
<evidence type="ECO:0000313" key="2">
    <source>
        <dbReference type="Proteomes" id="UP000735302"/>
    </source>
</evidence>
<name>A0AAV4CN70_9GAST</name>